<evidence type="ECO:0000256" key="3">
    <source>
        <dbReference type="ARBA" id="ARBA00023136"/>
    </source>
</evidence>
<dbReference type="Gene3D" id="3.90.1310.10">
    <property type="entry name" value="Penicillin-binding protein 2a (Domain 2)"/>
    <property type="match status" value="1"/>
</dbReference>
<dbReference type="PANTHER" id="PTHR30627:SF26">
    <property type="entry name" value="PENICILLIN-BINDING PROTEIN 2B"/>
    <property type="match status" value="1"/>
</dbReference>
<dbReference type="SMART" id="SM00740">
    <property type="entry name" value="PASTA"/>
    <property type="match status" value="2"/>
</dbReference>
<dbReference type="Pfam" id="PF03793">
    <property type="entry name" value="PASTA"/>
    <property type="match status" value="1"/>
</dbReference>
<sequence>MEARKHRNTHQGAFILFCLFGFLFSLLFARFVQLEWTGKADGQTLAVIAERQHQQTRTIKAKRGTIFDRNGAILAEDVPSYTVVAILDPKMTTDPDHPHHVVDPKKTAEQLAPLLGMDVEAMERILTKKAKQVEFGAYGRNISFELKRKIEALHLPGIAFIRDTSRFYPNGMFASHVIGYAQKNAANETVGKMGVEKELDRYLREEDGYVSFAGDVKGFRLPGGKERIVKPDNGANVYLTIDGKIQSFLEDAMNSVEKQYKPKKMIAIVADPKTGKILAMATRPSFDPNKRDITNFLNDAISYPYEPGSTMKVFTLAAAINEGVYNGNETYRSGSYKVGPNTIRDHNDVGWGTITFNEGVQRSSNVAFSILVKEKLGEDRFLQYLHRFHFDRKTGIDLPNEAVGQIRYRYPIERITTGFGQGTSVTPIQQIQAATAIANDGKMMKPYVIEKVVDPDSGKVVLDHGPTVVGEPITAETARKVRAILETVVTSEHGTGRPYQINGYRVAGKTGTAQIPSASGGYLTGRENYIFSFLGMAPTDDPKLLMYVAVQQPHLDVTETGAAPVSQIFTTVMKSSLQYLHIEPNGEKRMKAKTSEPQALDSWIGQPAASAAEQLKEKGYVPVVIGRGKYVEQQLPQGGDHVLLGERVVLKTDGAATMPDLRGFSLRDAMKVAGVLGLRPSTKGTGYVVSQSIRPGAEVRKGDYLIVELAPPRQWEKAAAEKEKEAAERKEAEPHE</sequence>
<feature type="domain" description="PASTA" evidence="6">
    <location>
        <begin position="654"/>
        <end position="711"/>
    </location>
</feature>
<name>A0A0D8BSI0_GEOKU</name>
<dbReference type="InterPro" id="IPR001460">
    <property type="entry name" value="PCN-bd_Tpept"/>
</dbReference>
<dbReference type="CDD" id="cd06576">
    <property type="entry name" value="PASTA_Pbp2x-like_1"/>
    <property type="match status" value="1"/>
</dbReference>
<dbReference type="CDD" id="cd06575">
    <property type="entry name" value="PASTA_Pbp2x-like_2"/>
    <property type="match status" value="1"/>
</dbReference>
<comment type="subcellular location">
    <subcellularLocation>
        <location evidence="1">Membrane</location>
    </subcellularLocation>
</comment>
<dbReference type="InterPro" id="IPR012338">
    <property type="entry name" value="Beta-lactam/transpept-like"/>
</dbReference>
<dbReference type="Gene3D" id="2.20.70.70">
    <property type="match status" value="1"/>
</dbReference>
<dbReference type="PATRIC" id="fig|1462.6.peg.2260"/>
<evidence type="ECO:0000259" key="6">
    <source>
        <dbReference type="PROSITE" id="PS51178"/>
    </source>
</evidence>
<dbReference type="GO" id="GO:0071555">
    <property type="term" value="P:cell wall organization"/>
    <property type="evidence" value="ECO:0007669"/>
    <property type="project" value="TreeGrafter"/>
</dbReference>
<evidence type="ECO:0000256" key="1">
    <source>
        <dbReference type="ARBA" id="ARBA00004370"/>
    </source>
</evidence>
<dbReference type="AlphaFoldDB" id="A0A0D8BSI0"/>
<dbReference type="OrthoDB" id="9804124at2"/>
<protein>
    <submittedName>
        <fullName evidence="7">PASTA domain protein</fullName>
    </submittedName>
</protein>
<feature type="transmembrane region" description="Helical" evidence="5">
    <location>
        <begin position="12"/>
        <end position="32"/>
    </location>
</feature>
<comment type="caution">
    <text evidence="7">The sequence shown here is derived from an EMBL/GenBank/DDBJ whole genome shotgun (WGS) entry which is preliminary data.</text>
</comment>
<dbReference type="Pfam" id="PF03717">
    <property type="entry name" value="PBP_dimer"/>
    <property type="match status" value="1"/>
</dbReference>
<comment type="similarity">
    <text evidence="2">Belongs to the transpeptidase family.</text>
</comment>
<proteinExistence type="inferred from homology"/>
<evidence type="ECO:0000313" key="8">
    <source>
        <dbReference type="Proteomes" id="UP000032522"/>
    </source>
</evidence>
<dbReference type="Gene3D" id="3.30.70.2110">
    <property type="match status" value="1"/>
</dbReference>
<dbReference type="InterPro" id="IPR050515">
    <property type="entry name" value="Beta-lactam/transpept"/>
</dbReference>
<dbReference type="GO" id="GO:0008658">
    <property type="term" value="F:penicillin binding"/>
    <property type="evidence" value="ECO:0007669"/>
    <property type="project" value="InterPro"/>
</dbReference>
<dbReference type="SUPFAM" id="SSF56519">
    <property type="entry name" value="Penicillin binding protein dimerisation domain"/>
    <property type="match status" value="1"/>
</dbReference>
<evidence type="ECO:0000256" key="5">
    <source>
        <dbReference type="SAM" id="Phobius"/>
    </source>
</evidence>
<evidence type="ECO:0000256" key="2">
    <source>
        <dbReference type="ARBA" id="ARBA00007171"/>
    </source>
</evidence>
<organism evidence="7 8">
    <name type="scientific">Geobacillus kaustophilus</name>
    <dbReference type="NCBI Taxonomy" id="1462"/>
    <lineage>
        <taxon>Bacteria</taxon>
        <taxon>Bacillati</taxon>
        <taxon>Bacillota</taxon>
        <taxon>Bacilli</taxon>
        <taxon>Bacillales</taxon>
        <taxon>Anoxybacillaceae</taxon>
        <taxon>Geobacillus</taxon>
        <taxon>Geobacillus thermoleovorans group</taxon>
    </lineage>
</organism>
<dbReference type="InterPro" id="IPR005311">
    <property type="entry name" value="PBP_dimer"/>
</dbReference>
<keyword evidence="5" id="KW-0812">Transmembrane</keyword>
<gene>
    <name evidence="7" type="ORF">LG52_2013</name>
</gene>
<dbReference type="GO" id="GO:0009252">
    <property type="term" value="P:peptidoglycan biosynthetic process"/>
    <property type="evidence" value="ECO:0007669"/>
    <property type="project" value="UniProtKB-UniPathway"/>
</dbReference>
<accession>A0A0D8BSI0</accession>
<dbReference type="EMBL" id="JYBP01000003">
    <property type="protein sequence ID" value="KJE27121.1"/>
    <property type="molecule type" value="Genomic_DNA"/>
</dbReference>
<dbReference type="SUPFAM" id="SSF56601">
    <property type="entry name" value="beta-lactamase/transpeptidase-like"/>
    <property type="match status" value="1"/>
</dbReference>
<dbReference type="InterPro" id="IPR036138">
    <property type="entry name" value="PBP_dimer_sf"/>
</dbReference>
<dbReference type="UniPathway" id="UPA00219"/>
<dbReference type="GO" id="GO:0005886">
    <property type="term" value="C:plasma membrane"/>
    <property type="evidence" value="ECO:0007669"/>
    <property type="project" value="TreeGrafter"/>
</dbReference>
<keyword evidence="5" id="KW-1133">Transmembrane helix</keyword>
<reference evidence="7 8" key="1">
    <citation type="submission" date="2015-01" db="EMBL/GenBank/DDBJ databases">
        <authorList>
            <person name="Filippidou S."/>
            <person name="Jeanneret N."/>
            <person name="Russel-Delif L."/>
            <person name="Junier T."/>
            <person name="Wunderlin T."/>
            <person name="Molina V."/>
            <person name="Johnson S.L."/>
            <person name="Davenport K.W."/>
            <person name="Chain P.S."/>
            <person name="Dorador C."/>
            <person name="Junier P."/>
        </authorList>
    </citation>
    <scope>NUCLEOTIDE SEQUENCE [LARGE SCALE GENOMIC DNA]</scope>
    <source>
        <strain evidence="7 8">Et7/4</strain>
    </source>
</reference>
<dbReference type="SUPFAM" id="SSF54184">
    <property type="entry name" value="Penicillin-binding protein 2x (pbp-2x), c-terminal domain"/>
    <property type="match status" value="2"/>
</dbReference>
<dbReference type="RefSeq" id="WP_044731817.1">
    <property type="nucleotide sequence ID" value="NZ_JYBP01000003.1"/>
</dbReference>
<keyword evidence="3 5" id="KW-0472">Membrane</keyword>
<evidence type="ECO:0000256" key="4">
    <source>
        <dbReference type="SAM" id="MobiDB-lite"/>
    </source>
</evidence>
<dbReference type="Pfam" id="PF00905">
    <property type="entry name" value="Transpeptidase"/>
    <property type="match status" value="1"/>
</dbReference>
<evidence type="ECO:0000313" key="7">
    <source>
        <dbReference type="EMBL" id="KJE27121.1"/>
    </source>
</evidence>
<dbReference type="Proteomes" id="UP000032522">
    <property type="component" value="Unassembled WGS sequence"/>
</dbReference>
<dbReference type="PROSITE" id="PS51178">
    <property type="entry name" value="PASTA"/>
    <property type="match status" value="1"/>
</dbReference>
<dbReference type="FunFam" id="3.40.710.10:FF:000026">
    <property type="entry name" value="Penicillin-binding protein 1"/>
    <property type="match status" value="1"/>
</dbReference>
<dbReference type="Gene3D" id="3.40.710.10">
    <property type="entry name" value="DD-peptidase/beta-lactamase superfamily"/>
    <property type="match status" value="1"/>
</dbReference>
<feature type="region of interest" description="Disordered" evidence="4">
    <location>
        <begin position="715"/>
        <end position="736"/>
    </location>
</feature>
<dbReference type="PANTHER" id="PTHR30627">
    <property type="entry name" value="PEPTIDOGLYCAN D,D-TRANSPEPTIDASE"/>
    <property type="match status" value="1"/>
</dbReference>
<dbReference type="InterPro" id="IPR005543">
    <property type="entry name" value="PASTA_dom"/>
</dbReference>